<dbReference type="PANTHER" id="PTHR30250:SF10">
    <property type="entry name" value="LIPOPOLYSACCHARIDE BIOSYNTHESIS PROTEIN WZXC"/>
    <property type="match status" value="1"/>
</dbReference>
<dbReference type="EMBL" id="JAXOTQ010000041">
    <property type="protein sequence ID" value="MDZ5493147.1"/>
    <property type="molecule type" value="Genomic_DNA"/>
</dbReference>
<accession>A0ABU5JKI9</accession>
<evidence type="ECO:0000313" key="8">
    <source>
        <dbReference type="EMBL" id="MDZ5493147.1"/>
    </source>
</evidence>
<dbReference type="InterPro" id="IPR050833">
    <property type="entry name" value="Poly_Biosynth_Transport"/>
</dbReference>
<proteinExistence type="inferred from homology"/>
<keyword evidence="4 7" id="KW-0812">Transmembrane</keyword>
<feature type="transmembrane region" description="Helical" evidence="7">
    <location>
        <begin position="267"/>
        <end position="287"/>
    </location>
</feature>
<dbReference type="PANTHER" id="PTHR30250">
    <property type="entry name" value="PST FAMILY PREDICTED COLANIC ACID TRANSPORTER"/>
    <property type="match status" value="1"/>
</dbReference>
<evidence type="ECO:0000256" key="6">
    <source>
        <dbReference type="ARBA" id="ARBA00023136"/>
    </source>
</evidence>
<evidence type="ECO:0000256" key="7">
    <source>
        <dbReference type="SAM" id="Phobius"/>
    </source>
</evidence>
<evidence type="ECO:0000256" key="2">
    <source>
        <dbReference type="ARBA" id="ARBA00007430"/>
    </source>
</evidence>
<feature type="transmembrane region" description="Helical" evidence="7">
    <location>
        <begin position="85"/>
        <end position="108"/>
    </location>
</feature>
<feature type="transmembrane region" description="Helical" evidence="7">
    <location>
        <begin position="396"/>
        <end position="418"/>
    </location>
</feature>
<feature type="transmembrane region" description="Helical" evidence="7">
    <location>
        <begin position="48"/>
        <end position="73"/>
    </location>
</feature>
<evidence type="ECO:0000256" key="1">
    <source>
        <dbReference type="ARBA" id="ARBA00004651"/>
    </source>
</evidence>
<sequence length="448" mass="46285">MSRLRAVRGRMTASRRGVLSIAAGSAGGQVLALAAAPLLARLYSPADFGVFTIVAALVTTIGTVAAFRFELAVPLPERERDAQALVALGLAAAAATALLGTVAVLLVGDGVAGLFGRPELRPWLWLVPPAAAATAAVLVLNQMAIRHRRYGSIGRRNFLQSATMVTTQVVAGAGGLRSGGLSLGLGMGQVVGALVLLPGARSADPEVRAGRRLRHLWESAVRYRRFPLLLAPSGLLNILGLQLPILFIAYWYPASVAGYLGLTQRVIAMPAALVASAVAQVYLAEISRAVRGDGEGARRIFVGASRKLTLVAGPAALAVVLGAPTVFAVVFGAPWRTSGAYTQALALYMAAQIIASPLSQTLIVLERQGLQLAWDVGRVVLVTGAVVAAARSGASALTAIWALGVSGAVAYGAAWLMSLRAVTVDSRRARQAAAGPRPVPVRAAALND</sequence>
<feature type="transmembrane region" description="Helical" evidence="7">
    <location>
        <begin position="228"/>
        <end position="252"/>
    </location>
</feature>
<comment type="subcellular location">
    <subcellularLocation>
        <location evidence="1">Cell membrane</location>
        <topology evidence="1">Multi-pass membrane protein</topology>
    </subcellularLocation>
</comment>
<evidence type="ECO:0000256" key="4">
    <source>
        <dbReference type="ARBA" id="ARBA00022692"/>
    </source>
</evidence>
<evidence type="ECO:0000256" key="5">
    <source>
        <dbReference type="ARBA" id="ARBA00022989"/>
    </source>
</evidence>
<gene>
    <name evidence="8" type="ORF">U2F25_27380</name>
</gene>
<protein>
    <submittedName>
        <fullName evidence="8">Oligosaccharide flippase family protein</fullName>
    </submittedName>
</protein>
<dbReference type="RefSeq" id="WP_322442782.1">
    <property type="nucleotide sequence ID" value="NZ_JAXOTQ010000041.1"/>
</dbReference>
<keyword evidence="6 7" id="KW-0472">Membrane</keyword>
<name>A0ABU5JKI9_9ACTN</name>
<feature type="transmembrane region" description="Helical" evidence="7">
    <location>
        <begin position="308"/>
        <end position="333"/>
    </location>
</feature>
<evidence type="ECO:0000313" key="9">
    <source>
        <dbReference type="Proteomes" id="UP001290101"/>
    </source>
</evidence>
<dbReference type="Pfam" id="PF13440">
    <property type="entry name" value="Polysacc_synt_3"/>
    <property type="match status" value="1"/>
</dbReference>
<dbReference type="Proteomes" id="UP001290101">
    <property type="component" value="Unassembled WGS sequence"/>
</dbReference>
<comment type="caution">
    <text evidence="8">The sequence shown here is derived from an EMBL/GenBank/DDBJ whole genome shotgun (WGS) entry which is preliminary data.</text>
</comment>
<comment type="similarity">
    <text evidence="2">Belongs to the polysaccharide synthase family.</text>
</comment>
<dbReference type="PROSITE" id="PS51318">
    <property type="entry name" value="TAT"/>
    <property type="match status" value="1"/>
</dbReference>
<evidence type="ECO:0000256" key="3">
    <source>
        <dbReference type="ARBA" id="ARBA00022475"/>
    </source>
</evidence>
<keyword evidence="3" id="KW-1003">Cell membrane</keyword>
<dbReference type="InterPro" id="IPR006311">
    <property type="entry name" value="TAT_signal"/>
</dbReference>
<keyword evidence="5 7" id="KW-1133">Transmembrane helix</keyword>
<feature type="transmembrane region" description="Helical" evidence="7">
    <location>
        <begin position="120"/>
        <end position="140"/>
    </location>
</feature>
<reference evidence="8 9" key="1">
    <citation type="submission" date="2023-12" db="EMBL/GenBank/DDBJ databases">
        <title>Micromonospora sp. nov., isolated from Atacama Desert.</title>
        <authorList>
            <person name="Carro L."/>
            <person name="Golinska P."/>
            <person name="Klenk H.-P."/>
            <person name="Goodfellow M."/>
        </authorList>
    </citation>
    <scope>NUCLEOTIDE SEQUENCE [LARGE SCALE GENOMIC DNA]</scope>
    <source>
        <strain evidence="8 9">4G53</strain>
    </source>
</reference>
<organism evidence="8 9">
    <name type="scientific">Micromonospora sicca</name>
    <dbReference type="NCBI Taxonomy" id="2202420"/>
    <lineage>
        <taxon>Bacteria</taxon>
        <taxon>Bacillati</taxon>
        <taxon>Actinomycetota</taxon>
        <taxon>Actinomycetes</taxon>
        <taxon>Micromonosporales</taxon>
        <taxon>Micromonosporaceae</taxon>
        <taxon>Micromonospora</taxon>
    </lineage>
</organism>
<keyword evidence="9" id="KW-1185">Reference proteome</keyword>